<comment type="caution">
    <text evidence="6">The sequence shown here is derived from an EMBL/GenBank/DDBJ whole genome shotgun (WGS) entry which is preliminary data.</text>
</comment>
<protein>
    <recommendedName>
        <fullName evidence="5">COX assembly mitochondrial protein</fullName>
    </recommendedName>
</protein>
<proteinExistence type="inferred from homology"/>
<evidence type="ECO:0000256" key="1">
    <source>
        <dbReference type="ARBA" id="ARBA00004173"/>
    </source>
</evidence>
<keyword evidence="3 5" id="KW-0496">Mitochondrion</keyword>
<evidence type="ECO:0000256" key="5">
    <source>
        <dbReference type="RuleBase" id="RU364104"/>
    </source>
</evidence>
<sequence length="69" mass="8175">MHPDLSPHLHTDECNVIINMLKRCHLENKFLKFFGQCNDIDREMRGCLKKEVRSTTCTKEIFTKCLHLL</sequence>
<organism evidence="6 7">
    <name type="scientific">Staurois parvus</name>
    <dbReference type="NCBI Taxonomy" id="386267"/>
    <lineage>
        <taxon>Eukaryota</taxon>
        <taxon>Metazoa</taxon>
        <taxon>Chordata</taxon>
        <taxon>Craniata</taxon>
        <taxon>Vertebrata</taxon>
        <taxon>Euteleostomi</taxon>
        <taxon>Amphibia</taxon>
        <taxon>Batrachia</taxon>
        <taxon>Anura</taxon>
        <taxon>Neobatrachia</taxon>
        <taxon>Ranoidea</taxon>
        <taxon>Ranidae</taxon>
        <taxon>Staurois</taxon>
    </lineage>
</organism>
<reference evidence="6" key="1">
    <citation type="submission" date="2023-05" db="EMBL/GenBank/DDBJ databases">
        <authorList>
            <person name="Stuckert A."/>
        </authorList>
    </citation>
    <scope>NUCLEOTIDE SEQUENCE</scope>
</reference>
<dbReference type="InterPro" id="IPR013892">
    <property type="entry name" value="Cyt_c_biogenesis_Cmc1-like"/>
</dbReference>
<dbReference type="PANTHER" id="PTHR22977:SF1">
    <property type="entry name" value="COX ASSEMBLY MITOCHONDRIAL PROTEIN 2 HOMOLOG"/>
    <property type="match status" value="1"/>
</dbReference>
<dbReference type="EMBL" id="CATNWA010017319">
    <property type="protein sequence ID" value="CAI9599588.1"/>
    <property type="molecule type" value="Genomic_DNA"/>
</dbReference>
<keyword evidence="4" id="KW-1015">Disulfide bond</keyword>
<evidence type="ECO:0000256" key="4">
    <source>
        <dbReference type="ARBA" id="ARBA00023157"/>
    </source>
</evidence>
<dbReference type="Pfam" id="PF08583">
    <property type="entry name" value="Cmc1"/>
    <property type="match status" value="1"/>
</dbReference>
<dbReference type="PANTHER" id="PTHR22977">
    <property type="entry name" value="COX ASSEMBLY MITOCHONDRIAL PROTEIN"/>
    <property type="match status" value="1"/>
</dbReference>
<name>A0ABN9FST5_9NEOB</name>
<comment type="subcellular location">
    <subcellularLocation>
        <location evidence="1 5">Mitochondrion</location>
    </subcellularLocation>
</comment>
<keyword evidence="7" id="KW-1185">Reference proteome</keyword>
<accession>A0ABN9FST5</accession>
<evidence type="ECO:0000313" key="6">
    <source>
        <dbReference type="EMBL" id="CAI9599588.1"/>
    </source>
</evidence>
<gene>
    <name evidence="6" type="ORF">SPARVUS_LOCUS12627095</name>
</gene>
<evidence type="ECO:0000313" key="7">
    <source>
        <dbReference type="Proteomes" id="UP001162483"/>
    </source>
</evidence>
<evidence type="ECO:0000256" key="3">
    <source>
        <dbReference type="ARBA" id="ARBA00023128"/>
    </source>
</evidence>
<evidence type="ECO:0000256" key="2">
    <source>
        <dbReference type="ARBA" id="ARBA00007347"/>
    </source>
</evidence>
<dbReference type="PROSITE" id="PS51808">
    <property type="entry name" value="CHCH"/>
    <property type="match status" value="1"/>
</dbReference>
<dbReference type="Proteomes" id="UP001162483">
    <property type="component" value="Unassembled WGS sequence"/>
</dbReference>
<comment type="similarity">
    <text evidence="2 5">Belongs to the CMC family.</text>
</comment>